<reference evidence="1 2" key="1">
    <citation type="journal article" date="2021" name="Front. Genet.">
        <title>Chromosome-Level Genome Assembly Reveals Significant Gene Expansion in the Toll and IMD Signaling Pathways of Dendrolimus kikuchii.</title>
        <authorList>
            <person name="Zhou J."/>
            <person name="Wu P."/>
            <person name="Xiong Z."/>
            <person name="Liu N."/>
            <person name="Zhao N."/>
            <person name="Ji M."/>
            <person name="Qiu Y."/>
            <person name="Yang B."/>
        </authorList>
    </citation>
    <scope>NUCLEOTIDE SEQUENCE [LARGE SCALE GENOMIC DNA]</scope>
    <source>
        <strain evidence="1">Ann1</strain>
    </source>
</reference>
<protein>
    <submittedName>
        <fullName evidence="1">Uncharacterized protein</fullName>
    </submittedName>
</protein>
<dbReference type="Proteomes" id="UP000824533">
    <property type="component" value="Linkage Group LG20"/>
</dbReference>
<accession>A0ACC1CP69</accession>
<dbReference type="EMBL" id="CM034406">
    <property type="protein sequence ID" value="KAJ0173386.1"/>
    <property type="molecule type" value="Genomic_DNA"/>
</dbReference>
<proteinExistence type="predicted"/>
<evidence type="ECO:0000313" key="2">
    <source>
        <dbReference type="Proteomes" id="UP000824533"/>
    </source>
</evidence>
<name>A0ACC1CP69_9NEOP</name>
<comment type="caution">
    <text evidence="1">The sequence shown here is derived from an EMBL/GenBank/DDBJ whole genome shotgun (WGS) entry which is preliminary data.</text>
</comment>
<evidence type="ECO:0000313" key="1">
    <source>
        <dbReference type="EMBL" id="KAJ0173386.1"/>
    </source>
</evidence>
<keyword evidence="2" id="KW-1185">Reference proteome</keyword>
<organism evidence="1 2">
    <name type="scientific">Dendrolimus kikuchii</name>
    <dbReference type="NCBI Taxonomy" id="765133"/>
    <lineage>
        <taxon>Eukaryota</taxon>
        <taxon>Metazoa</taxon>
        <taxon>Ecdysozoa</taxon>
        <taxon>Arthropoda</taxon>
        <taxon>Hexapoda</taxon>
        <taxon>Insecta</taxon>
        <taxon>Pterygota</taxon>
        <taxon>Neoptera</taxon>
        <taxon>Endopterygota</taxon>
        <taxon>Lepidoptera</taxon>
        <taxon>Glossata</taxon>
        <taxon>Ditrysia</taxon>
        <taxon>Bombycoidea</taxon>
        <taxon>Lasiocampidae</taxon>
        <taxon>Dendrolimus</taxon>
    </lineage>
</organism>
<gene>
    <name evidence="1" type="ORF">K1T71_011562</name>
</gene>
<sequence length="247" mass="28009">MRLLTFSVLRNYKLKSFFFTHPKRLYSGVIQSKLDVKSGDTSLVEISETWKAEEEPDLRAAVLRDMQVFPDFVTEEEEQSMLAELEPYLKRMRYEFDHWDNAIQGYRETEKSKWSPENQIILDRVKALAFAPGSGSGEPLPHAHVLDLAGAGHIKPHIDAVRFCGDVIAGVCLVSGAVMRLAHAQKPHLVLDALLARRALYIMKGCARYSFSHAVLGADESVWKGRKVQRLRRVAVICRSQPHPQNK</sequence>